<feature type="compositionally biased region" description="Low complexity" evidence="1">
    <location>
        <begin position="1182"/>
        <end position="1200"/>
    </location>
</feature>
<feature type="transmembrane region" description="Helical" evidence="2">
    <location>
        <begin position="107"/>
        <end position="134"/>
    </location>
</feature>
<name>A0A9W8WVE8_9PLEO</name>
<feature type="region of interest" description="Disordered" evidence="1">
    <location>
        <begin position="580"/>
        <end position="663"/>
    </location>
</feature>
<dbReference type="PANTHER" id="PTHR36182:SF1">
    <property type="entry name" value="PROTEIN, PUTATIVE (AFU_ORTHOLOGUE AFUA_6G10930)-RELATED"/>
    <property type="match status" value="1"/>
</dbReference>
<feature type="compositionally biased region" description="Low complexity" evidence="1">
    <location>
        <begin position="637"/>
        <end position="651"/>
    </location>
</feature>
<feature type="transmembrane region" description="Helical" evidence="2">
    <location>
        <begin position="37"/>
        <end position="56"/>
    </location>
</feature>
<evidence type="ECO:0000256" key="1">
    <source>
        <dbReference type="SAM" id="MobiDB-lite"/>
    </source>
</evidence>
<dbReference type="PANTHER" id="PTHR36182">
    <property type="entry name" value="PROTEIN, PUTATIVE (AFU_ORTHOLOGUE AFUA_6G10930)-RELATED"/>
    <property type="match status" value="1"/>
</dbReference>
<feature type="region of interest" description="Disordered" evidence="1">
    <location>
        <begin position="326"/>
        <end position="408"/>
    </location>
</feature>
<dbReference type="Pfam" id="PF07543">
    <property type="entry name" value="PGA2"/>
    <property type="match status" value="1"/>
</dbReference>
<dbReference type="InterPro" id="IPR011431">
    <property type="entry name" value="Trafficking_Pga2"/>
</dbReference>
<keyword evidence="2" id="KW-0472">Membrane</keyword>
<evidence type="ECO:0008006" key="5">
    <source>
        <dbReference type="Google" id="ProtNLM"/>
    </source>
</evidence>
<comment type="caution">
    <text evidence="3">The sequence shown here is derived from an EMBL/GenBank/DDBJ whole genome shotgun (WGS) entry which is preliminary data.</text>
</comment>
<gene>
    <name evidence="3" type="ORF">N0V87_007513</name>
</gene>
<feature type="compositionally biased region" description="Low complexity" evidence="1">
    <location>
        <begin position="1098"/>
        <end position="1109"/>
    </location>
</feature>
<feature type="compositionally biased region" description="Acidic residues" evidence="1">
    <location>
        <begin position="533"/>
        <end position="542"/>
    </location>
</feature>
<dbReference type="Gene3D" id="2.70.50.70">
    <property type="match status" value="1"/>
</dbReference>
<proteinExistence type="predicted"/>
<feature type="region of interest" description="Disordered" evidence="1">
    <location>
        <begin position="988"/>
        <end position="1063"/>
    </location>
</feature>
<accession>A0A9W8WVE8</accession>
<dbReference type="AlphaFoldDB" id="A0A9W8WVE8"/>
<keyword evidence="2" id="KW-0812">Transmembrane</keyword>
<sequence length="1200" mass="128164">MAEEISFNALLANVIEWKDRLVNNSVKSWEEMTAQRWIRIIVIVGAYLLVRPFLLAHAERSRKKRADKEAADLGLDAGTTANDFRGGKKTKGDEGLFNRPSAPSAHLALYCMLAILTMAPLSIIGALSALPLALAHMQMSDPSPINDPHQSPLRPGEKLDYNYLSPLNADGSNYPCKGYNLNTPLNTVATYEAGSKQTLTLRGSATHGGGSCQISLSCDGGNDFRVMKSIMGGCPLSDTYDYTIPSDIPAAKKCLLTWTWFNRIGNREMYMNCAVVDITNRKQSKRDSQASAVTALTRYPELFVANLADINSCKVPETTDVIFDTPGKQVAYGDGDNASMKPSFGKGQCTAKPSKNAGGGTPASNSGGGSSGGGSSSGQWTPSSNSGSSGGNSGQWTPPKTSTSKPDNCFDGQYHPACWGGQYRATKQVQEPAQQQSQQQVQQTEQDTSPSSTQSSTKNKPNTQVQRELDAYLASLPPSRLVRRDTAAAIDHAEKYEQQEDYSAQSSKHAHTKDCKHKAHGYPAGSHYHNAEDLDPYPEDGVDYSNKNLYRTQDSQYHEDPESAYTRVPRQKRWTAYDKRQAVTKKVAKSYRPGSDESAYYQQQDAAQAQAQAQAQAPAQSTAQRSNLDLQQKEASTDTPTQPFTQTSSQTANDPPTQKNYRDMTDQEKFDAFLRRMVELSTNMASLIKYAAASSLTPSIPYYPPASTYDRTESSTASTAQKEAAVRRHARRAIVYPGPAVGSISSPGDATDAEEGFKEWFPNLVQGLTTKRQLVDPVSSPASAASGDGVNFFDALLAGLWKALGDPFNLHGDDPATDPVPAPDSTDADAGPDSSDIPLVLGEPDFYSNDDFPDFDIPDLDGHYTFPPSIMAPELPAPELLPGYELGPDGVPVWVGEGPDPLASDAPSIVITIDPIPTSTDTNADVFPSDTVPTLDCVAPIPQVGFNSCLGGCNHTAEEIAAHDTYLQNFAAEQAAYEQCMQNQGLDGITPPAGLLHGDGESNATAPAQAEDASHRRPRPGMSHPLIPYPLPENFTGPYPSNDTNDSPGVSGGDAPFPLLNATTSANDTAPVELLPYANKTLGELVGEIMKDPTMLGPAIIDDSSSSPEASEEDSPSDAAPTQDTPPDSPPATSTPSNSSATNPLQEAADQAEQGVTIPTDPVSVTPNALESIADALPWLMGPGPVVVSPSDEPPVATGA</sequence>
<feature type="compositionally biased region" description="Low complexity" evidence="1">
    <location>
        <begin position="377"/>
        <end position="387"/>
    </location>
</feature>
<keyword evidence="2" id="KW-1133">Transmembrane helix</keyword>
<dbReference type="OrthoDB" id="2342176at2759"/>
<reference evidence="3" key="1">
    <citation type="submission" date="2022-10" db="EMBL/GenBank/DDBJ databases">
        <title>Tapping the CABI collections for fungal endophytes: first genome assemblies for Collariella, Neodidymelliopsis, Ascochyta clinopodiicola, Didymella pomorum, Didymosphaeria variabile, Neocosmospora piperis and Neocucurbitaria cava.</title>
        <authorList>
            <person name="Hill R."/>
        </authorList>
    </citation>
    <scope>NUCLEOTIDE SEQUENCE</scope>
    <source>
        <strain evidence="3">IMI 360193</strain>
    </source>
</reference>
<evidence type="ECO:0000313" key="4">
    <source>
        <dbReference type="Proteomes" id="UP001140562"/>
    </source>
</evidence>
<feature type="region of interest" description="Disordered" evidence="1">
    <location>
        <begin position="812"/>
        <end position="843"/>
    </location>
</feature>
<feature type="compositionally biased region" description="Basic residues" evidence="1">
    <location>
        <begin position="508"/>
        <end position="520"/>
    </location>
</feature>
<feature type="compositionally biased region" description="Low complexity" evidence="1">
    <location>
        <begin position="599"/>
        <end position="624"/>
    </location>
</feature>
<evidence type="ECO:0000313" key="3">
    <source>
        <dbReference type="EMBL" id="KAJ4333576.1"/>
    </source>
</evidence>
<feature type="compositionally biased region" description="Basic and acidic residues" evidence="1">
    <location>
        <begin position="482"/>
        <end position="498"/>
    </location>
</feature>
<feature type="region of interest" description="Disordered" evidence="1">
    <location>
        <begin position="426"/>
        <end position="542"/>
    </location>
</feature>
<organism evidence="3 4">
    <name type="scientific">Didymella glomerata</name>
    <dbReference type="NCBI Taxonomy" id="749621"/>
    <lineage>
        <taxon>Eukaryota</taxon>
        <taxon>Fungi</taxon>
        <taxon>Dikarya</taxon>
        <taxon>Ascomycota</taxon>
        <taxon>Pezizomycotina</taxon>
        <taxon>Dothideomycetes</taxon>
        <taxon>Pleosporomycetidae</taxon>
        <taxon>Pleosporales</taxon>
        <taxon>Pleosporineae</taxon>
        <taxon>Didymellaceae</taxon>
        <taxon>Didymella</taxon>
    </lineage>
</organism>
<feature type="compositionally biased region" description="Gly residues" evidence="1">
    <location>
        <begin position="357"/>
        <end position="376"/>
    </location>
</feature>
<feature type="compositionally biased region" description="Low complexity" evidence="1">
    <location>
        <begin position="428"/>
        <end position="457"/>
    </location>
</feature>
<evidence type="ECO:0000256" key="2">
    <source>
        <dbReference type="SAM" id="Phobius"/>
    </source>
</evidence>
<feature type="compositionally biased region" description="Low complexity" evidence="1">
    <location>
        <begin position="1117"/>
        <end position="1144"/>
    </location>
</feature>
<feature type="compositionally biased region" description="Low complexity" evidence="1">
    <location>
        <begin position="817"/>
        <end position="829"/>
    </location>
</feature>
<protein>
    <recommendedName>
        <fullName evidence="5">Lytic polysaccharide monooxygenase</fullName>
    </recommendedName>
</protein>
<keyword evidence="4" id="KW-1185">Reference proteome</keyword>
<feature type="compositionally biased region" description="Polar residues" evidence="1">
    <location>
        <begin position="1039"/>
        <end position="1048"/>
    </location>
</feature>
<dbReference type="EMBL" id="JAPEUV010000092">
    <property type="protein sequence ID" value="KAJ4333576.1"/>
    <property type="molecule type" value="Genomic_DNA"/>
</dbReference>
<dbReference type="Proteomes" id="UP001140562">
    <property type="component" value="Unassembled WGS sequence"/>
</dbReference>
<feature type="region of interest" description="Disordered" evidence="1">
    <location>
        <begin position="1096"/>
        <end position="1200"/>
    </location>
</feature>